<keyword evidence="14" id="KW-1185">Reference proteome</keyword>
<evidence type="ECO:0000256" key="6">
    <source>
        <dbReference type="ARBA" id="ARBA00022670"/>
    </source>
</evidence>
<dbReference type="Pfam" id="PF08367">
    <property type="entry name" value="M16C_assoc"/>
    <property type="match status" value="1"/>
</dbReference>
<dbReference type="SMART" id="SM01264">
    <property type="entry name" value="M16C_associated"/>
    <property type="match status" value="1"/>
</dbReference>
<dbReference type="SUPFAM" id="SSF63411">
    <property type="entry name" value="LuxS/MPP-like metallohydrolase"/>
    <property type="match status" value="4"/>
</dbReference>
<keyword evidence="10" id="KW-0482">Metalloprotease</keyword>
<evidence type="ECO:0000256" key="1">
    <source>
        <dbReference type="ARBA" id="ARBA00001947"/>
    </source>
</evidence>
<dbReference type="GO" id="GO:0005759">
    <property type="term" value="C:mitochondrial matrix"/>
    <property type="evidence" value="ECO:0007669"/>
    <property type="project" value="UniProtKB-SubCell"/>
</dbReference>
<dbReference type="EMBL" id="MRZV01000993">
    <property type="protein sequence ID" value="PIK41727.1"/>
    <property type="molecule type" value="Genomic_DNA"/>
</dbReference>
<feature type="domain" description="Peptidase M16C associated" evidence="12">
    <location>
        <begin position="487"/>
        <end position="734"/>
    </location>
</feature>
<evidence type="ECO:0000256" key="3">
    <source>
        <dbReference type="ARBA" id="ARBA00007575"/>
    </source>
</evidence>
<dbReference type="Gene3D" id="3.30.830.10">
    <property type="entry name" value="Metalloenzyme, LuxS/M16 peptidase-like"/>
    <property type="match status" value="4"/>
</dbReference>
<organism evidence="13 14">
    <name type="scientific">Stichopus japonicus</name>
    <name type="common">Sea cucumber</name>
    <dbReference type="NCBI Taxonomy" id="307972"/>
    <lineage>
        <taxon>Eukaryota</taxon>
        <taxon>Metazoa</taxon>
        <taxon>Echinodermata</taxon>
        <taxon>Eleutherozoa</taxon>
        <taxon>Echinozoa</taxon>
        <taxon>Holothuroidea</taxon>
        <taxon>Aspidochirotacea</taxon>
        <taxon>Aspidochirotida</taxon>
        <taxon>Stichopodidae</taxon>
        <taxon>Apostichopus</taxon>
    </lineage>
</organism>
<dbReference type="InterPro" id="IPR013578">
    <property type="entry name" value="Peptidase_M16C_assoc"/>
</dbReference>
<dbReference type="Pfam" id="PF22516">
    <property type="entry name" value="PreP_C"/>
    <property type="match status" value="1"/>
</dbReference>
<dbReference type="Proteomes" id="UP000230750">
    <property type="component" value="Unassembled WGS sequence"/>
</dbReference>
<comment type="cofactor">
    <cofactor evidence="1">
        <name>Zn(2+)</name>
        <dbReference type="ChEBI" id="CHEBI:29105"/>
    </cofactor>
</comment>
<dbReference type="FunFam" id="3.30.830.10:FF:000011">
    <property type="entry name" value="Presequence protease, mitochondrial"/>
    <property type="match status" value="1"/>
</dbReference>
<dbReference type="InterPro" id="IPR001431">
    <property type="entry name" value="Pept_M16_Zn_BS"/>
</dbReference>
<sequence>MEGRFRSGVVQIVYEGIQHYQKRLCKTTSLELCSMDIRLRRSPELYLTAIKLSHLQTGAEHLHIARDDTNNVFSVGFRTTPMDNSGVSHILEHTVLCGSQRFPCRDPFFKMLNRSLSTFMNAFTASDYTMYPFSTQNSKDFQNLLSVYLDAVFFPNLNHLDFLQEGWRLEHDSNEDKGSPITFKGVVFNEMKGAMSSPDQLYAVHCQNMLLPSHTYSYNSGGNPNDILNLTHEQLREFHATHYHPSNARFYTYGDLPLESHLEQINSLALDRFHKIEPGTSIPNETRWTEKLLSIVHCCVMSPDPDKQTTVSVSYLLPRITEVHESFEMSFLASLLTSGPTSPFYQSLLDTNIGAGYSPVCGYDGSTREASFSVGLQGILAEDEQKVKEIIRSTLEKVTEEGFEAERIEAVLHSVELAQKHQTTSFGLGLVMSLMSVWNQDGDPISSMQLDKLVSSFKQKIADNPRYLQDLVQKYLVNNQHQLWLRMTADENYNTNQEKAEMDKLNTLVQALDENTKEQIYQAGIELAESQNQEVDVSCLPTVTVGDINPNTRRTDIKTECLDGSYVQLHEQPTNGVTYFKAVSPLGLADQELVQYLPLFCNVVTQMGTKNMSFRELAKEEELRTGGLGVGPHIIQRREDTTSYEVGVALSSHCLERNLHEMFGLWQDIFQSVTLSDQERLTTLVRMEAAEMANSVSFMGHAYAMRGAASSLSPVGQIGEVTGGMSQVNLMKQIAELDDLSDVVSKLTQLSSVLLNRSNMRFCLNAAPSGMSPAVEALDSFLTKLPGRRGSRSSLEDAISVTKDGDFSAVSSCRHFQLPFPVNYVSMGTTAVPYKHEDFAKLVVLARLLSAKFLHKEIREKGGAYGSGATMSNDGTFKFYSYRDPRSMETLDVFHQSLPWIQSQNFTNQDLDEAKIALFSNVDAPIAPGSRGVSTFLNGVTDDDRQIQRDRLFAVTREDVVDVAQRKTKLPTHNSVVVKWLRQWTCDLRITGSSPGQIIALCPWARHFISIASLHPGVKWDLPVTCKYSCMRRFVAAPYGKSQGHVAVVHCGAPGEIV</sequence>
<dbReference type="InterPro" id="IPR011765">
    <property type="entry name" value="Pept_M16_N"/>
</dbReference>
<dbReference type="PROSITE" id="PS00143">
    <property type="entry name" value="INSULINASE"/>
    <property type="match status" value="1"/>
</dbReference>
<keyword evidence="8" id="KW-0378">Hydrolase</keyword>
<evidence type="ECO:0000256" key="8">
    <source>
        <dbReference type="ARBA" id="ARBA00022801"/>
    </source>
</evidence>
<dbReference type="PANTHER" id="PTHR43016">
    <property type="entry name" value="PRESEQUENCE PROTEASE"/>
    <property type="match status" value="1"/>
</dbReference>
<evidence type="ECO:0000256" key="4">
    <source>
        <dbReference type="ARBA" id="ARBA00011853"/>
    </source>
</evidence>
<dbReference type="FunFam" id="3.30.830.10:FF:000020">
    <property type="entry name" value="Mitochondrial presequence protease"/>
    <property type="match status" value="1"/>
</dbReference>
<comment type="subunit">
    <text evidence="4">Monomer and homodimer; homodimerization is induced by binding of the substrate.</text>
</comment>
<protein>
    <recommendedName>
        <fullName evidence="5">Presequence protease, mitochondrial</fullName>
    </recommendedName>
</protein>
<keyword evidence="9" id="KW-0862">Zinc</keyword>
<name>A0A2G8K142_STIJA</name>
<comment type="similarity">
    <text evidence="3">Belongs to the peptidase M16 family. PreP subfamily.</text>
</comment>
<dbReference type="Pfam" id="PF00675">
    <property type="entry name" value="Peptidase_M16"/>
    <property type="match status" value="1"/>
</dbReference>
<keyword evidence="6 13" id="KW-0645">Protease</keyword>
<dbReference type="AlphaFoldDB" id="A0A2G8K142"/>
<comment type="subcellular location">
    <subcellularLocation>
        <location evidence="2">Mitochondrion matrix</location>
    </subcellularLocation>
</comment>
<dbReference type="OrthoDB" id="10250783at2759"/>
<dbReference type="InterPro" id="IPR055130">
    <property type="entry name" value="PreP_C"/>
</dbReference>
<evidence type="ECO:0000256" key="5">
    <source>
        <dbReference type="ARBA" id="ARBA00020167"/>
    </source>
</evidence>
<gene>
    <name evidence="13" type="ORF">BSL78_21427</name>
</gene>
<dbReference type="STRING" id="307972.A0A2G8K142"/>
<dbReference type="GO" id="GO:0016485">
    <property type="term" value="P:protein processing"/>
    <property type="evidence" value="ECO:0007669"/>
    <property type="project" value="TreeGrafter"/>
</dbReference>
<dbReference type="PANTHER" id="PTHR43016:SF13">
    <property type="entry name" value="PRESEQUENCE PROTEASE, MITOCHONDRIAL"/>
    <property type="match status" value="1"/>
</dbReference>
<keyword evidence="11" id="KW-0496">Mitochondrion</keyword>
<proteinExistence type="inferred from homology"/>
<evidence type="ECO:0000313" key="14">
    <source>
        <dbReference type="Proteomes" id="UP000230750"/>
    </source>
</evidence>
<evidence type="ECO:0000256" key="2">
    <source>
        <dbReference type="ARBA" id="ARBA00004305"/>
    </source>
</evidence>
<dbReference type="GO" id="GO:0046872">
    <property type="term" value="F:metal ion binding"/>
    <property type="evidence" value="ECO:0007669"/>
    <property type="project" value="UniProtKB-KW"/>
</dbReference>
<reference evidence="13 14" key="1">
    <citation type="journal article" date="2017" name="PLoS Biol.">
        <title>The sea cucumber genome provides insights into morphological evolution and visceral regeneration.</title>
        <authorList>
            <person name="Zhang X."/>
            <person name="Sun L."/>
            <person name="Yuan J."/>
            <person name="Sun Y."/>
            <person name="Gao Y."/>
            <person name="Zhang L."/>
            <person name="Li S."/>
            <person name="Dai H."/>
            <person name="Hamel J.F."/>
            <person name="Liu C."/>
            <person name="Yu Y."/>
            <person name="Liu S."/>
            <person name="Lin W."/>
            <person name="Guo K."/>
            <person name="Jin S."/>
            <person name="Xu P."/>
            <person name="Storey K.B."/>
            <person name="Huan P."/>
            <person name="Zhang T."/>
            <person name="Zhou Y."/>
            <person name="Zhang J."/>
            <person name="Lin C."/>
            <person name="Li X."/>
            <person name="Xing L."/>
            <person name="Huo D."/>
            <person name="Sun M."/>
            <person name="Wang L."/>
            <person name="Mercier A."/>
            <person name="Li F."/>
            <person name="Yang H."/>
            <person name="Xiang J."/>
        </authorList>
    </citation>
    <scope>NUCLEOTIDE SEQUENCE [LARGE SCALE GENOMIC DNA]</scope>
    <source>
        <strain evidence="13">Shaxun</strain>
        <tissue evidence="13">Muscle</tissue>
    </source>
</reference>
<evidence type="ECO:0000256" key="7">
    <source>
        <dbReference type="ARBA" id="ARBA00022723"/>
    </source>
</evidence>
<dbReference type="InterPro" id="IPR007863">
    <property type="entry name" value="Peptidase_M16_C"/>
</dbReference>
<evidence type="ECO:0000256" key="10">
    <source>
        <dbReference type="ARBA" id="ARBA00023049"/>
    </source>
</evidence>
<dbReference type="InterPro" id="IPR011249">
    <property type="entry name" value="Metalloenz_LuxS/M16"/>
</dbReference>
<dbReference type="FunFam" id="3.30.830.10:FF:000009">
    <property type="entry name" value="Presequence protease, mitochondrial"/>
    <property type="match status" value="1"/>
</dbReference>
<evidence type="ECO:0000256" key="9">
    <source>
        <dbReference type="ARBA" id="ARBA00022833"/>
    </source>
</evidence>
<dbReference type="Pfam" id="PF05193">
    <property type="entry name" value="Peptidase_M16_C"/>
    <property type="match status" value="1"/>
</dbReference>
<comment type="caution">
    <text evidence="13">The sequence shown here is derived from an EMBL/GenBank/DDBJ whole genome shotgun (WGS) entry which is preliminary data.</text>
</comment>
<evidence type="ECO:0000259" key="12">
    <source>
        <dbReference type="SMART" id="SM01264"/>
    </source>
</evidence>
<keyword evidence="7" id="KW-0479">Metal-binding</keyword>
<dbReference type="GO" id="GO:0004222">
    <property type="term" value="F:metalloendopeptidase activity"/>
    <property type="evidence" value="ECO:0007669"/>
    <property type="project" value="InterPro"/>
</dbReference>
<accession>A0A2G8K142</accession>
<evidence type="ECO:0000256" key="11">
    <source>
        <dbReference type="ARBA" id="ARBA00023128"/>
    </source>
</evidence>
<evidence type="ECO:0000313" key="13">
    <source>
        <dbReference type="EMBL" id="PIK41727.1"/>
    </source>
</evidence>